<dbReference type="InterPro" id="IPR000210">
    <property type="entry name" value="BTB/POZ_dom"/>
</dbReference>
<dbReference type="EC" id="2.5.1.60" evidence="2"/>
<sequence length="847" mass="94279">MEVHCDLEVDVNGEESFMVDKRAIASYCGKLSKLLGKSKASSRNLKVVFHDFPGGAESFELIARFCYNNGSIYITPSNISLLYCAAQFMEMNNSVAGRHNLLQKAENSFEEIRYWSWSELLTALKQCQDLLPVANSLSLVEKCLDTLVARLPLTSEASPCPSTSSPDSSGIRFSCDTRSTESLKTTLSRATWWFEDLLVLGPNLVEMLVKAMVSRKLDHVIISRFLFYYQKSKFYTVKSDTKRTIAEMVIEMLYMLDQSCVSCKSLFGILRVSLNLNLNKSVRNKLENMIGSQLDQATLDNLLVPSPQGINYLYDVNLVLRFLKSFLHDGGTCQADRPPMRLRKVAALVDLYIAEVTPDPRLKPSKFLALAIALPDSARVSYDELYHAIDMYLQVHPGLSEEEKMKICCVLNYEKLSAETYVHLSQNTKFPSKSAVQALVYQQSKLKSLLHATNNPKSYTDSPYSAITEAESRGLRKDDANVQLVLYAGKIDLSDDNDKLRAHLQGMQCRVMELEKLCKKMQSQMSKFTKSKSPSHNLLAIPPLDLQLRLLRAVRDTAASSPSAITPPHPSATTPHHPLFCCGKQIKYKLMGELATQKHVEFIVSVEKRKDSFEAVAMEHIRMSGAYWGLTTLDLLGKLHVVDVEEVVSWVLQCQHDSGGFGGSIGHDPHILYTLSAVQALALFDKLYVLDVEKVVNVAGLQNEDGSFSGDMWGEIDTRFSYIAISCLSLLHHLDKINVEKAVSYILSCKNHDGGFGSTPGAESHAGQIFCCVGALAITGSLHHIDKDLLGWWLCERQDNKTGGLNGRPEKLPDIETEFASTDVLGISLATFVLHFRSATHGGLFPV</sequence>
<evidence type="ECO:0000256" key="7">
    <source>
        <dbReference type="SAM" id="Coils"/>
    </source>
</evidence>
<dbReference type="InterPro" id="IPR026873">
    <property type="entry name" value="Ptb1"/>
</dbReference>
<evidence type="ECO:0000256" key="2">
    <source>
        <dbReference type="ARBA" id="ARBA00012656"/>
    </source>
</evidence>
<feature type="domain" description="BTB" evidence="8">
    <location>
        <begin position="5"/>
        <end position="69"/>
    </location>
</feature>
<name>A0A498J954_MALDO</name>
<dbReference type="Gene3D" id="3.30.710.10">
    <property type="entry name" value="Potassium Channel Kv1.1, Chain A"/>
    <property type="match status" value="1"/>
</dbReference>
<dbReference type="AlphaFoldDB" id="A0A498J954"/>
<dbReference type="GO" id="GO:0016567">
    <property type="term" value="P:protein ubiquitination"/>
    <property type="evidence" value="ECO:0007669"/>
    <property type="project" value="UniProtKB-UniPathway"/>
</dbReference>
<dbReference type="SUPFAM" id="SSF54695">
    <property type="entry name" value="POZ domain"/>
    <property type="match status" value="1"/>
</dbReference>
<dbReference type="CDD" id="cd02894">
    <property type="entry name" value="GGTase-II"/>
    <property type="match status" value="1"/>
</dbReference>
<dbReference type="InterPro" id="IPR011333">
    <property type="entry name" value="SKP1/BTB/POZ_sf"/>
</dbReference>
<dbReference type="EMBL" id="RDQH01000335">
    <property type="protein sequence ID" value="RXH89931.1"/>
    <property type="molecule type" value="Genomic_DNA"/>
</dbReference>
<keyword evidence="3" id="KW-0677">Repeat</keyword>
<evidence type="ECO:0000259" key="9">
    <source>
        <dbReference type="PROSITE" id="PS51649"/>
    </source>
</evidence>
<evidence type="ECO:0000256" key="3">
    <source>
        <dbReference type="ARBA" id="ARBA00022737"/>
    </source>
</evidence>
<dbReference type="InterPro" id="IPR008930">
    <property type="entry name" value="Terpenoid_cyclase/PrenylTrfase"/>
</dbReference>
<accession>A0A498J954</accession>
<dbReference type="PANTHER" id="PTHR32370">
    <property type="entry name" value="OS12G0117600 PROTEIN"/>
    <property type="match status" value="1"/>
</dbReference>
<evidence type="ECO:0000256" key="1">
    <source>
        <dbReference type="ARBA" id="ARBA00004906"/>
    </source>
</evidence>
<comment type="catalytic activity">
    <reaction evidence="5">
        <text>geranylgeranyl diphosphate + L-cysteinyl-[protein] = S-geranylgeranyl-L-cysteinyl-[protein] + diphosphate</text>
        <dbReference type="Rhea" id="RHEA:21240"/>
        <dbReference type="Rhea" id="RHEA-COMP:10131"/>
        <dbReference type="Rhea" id="RHEA-COMP:11537"/>
        <dbReference type="ChEBI" id="CHEBI:29950"/>
        <dbReference type="ChEBI" id="CHEBI:33019"/>
        <dbReference type="ChEBI" id="CHEBI:57533"/>
        <dbReference type="ChEBI" id="CHEBI:86021"/>
        <dbReference type="EC" id="2.5.1.60"/>
    </reaction>
</comment>
<feature type="coiled-coil region" evidence="7">
    <location>
        <begin position="497"/>
        <end position="524"/>
    </location>
</feature>
<feature type="domain" description="NPH3" evidence="9">
    <location>
        <begin position="191"/>
        <end position="445"/>
    </location>
</feature>
<evidence type="ECO:0000313" key="11">
    <source>
        <dbReference type="Proteomes" id="UP000290289"/>
    </source>
</evidence>
<dbReference type="InterPro" id="IPR043454">
    <property type="entry name" value="NPH3/RPT2-like"/>
</dbReference>
<gene>
    <name evidence="10" type="ORF">DVH24_032288</name>
</gene>
<dbReference type="PROSITE" id="PS51649">
    <property type="entry name" value="NPH3"/>
    <property type="match status" value="1"/>
</dbReference>
<evidence type="ECO:0000313" key="10">
    <source>
        <dbReference type="EMBL" id="RXH89931.1"/>
    </source>
</evidence>
<evidence type="ECO:0000256" key="5">
    <source>
        <dbReference type="ARBA" id="ARBA00047658"/>
    </source>
</evidence>
<dbReference type="Gene3D" id="1.50.10.20">
    <property type="match status" value="1"/>
</dbReference>
<organism evidence="10 11">
    <name type="scientific">Malus domestica</name>
    <name type="common">Apple</name>
    <name type="synonym">Pyrus malus</name>
    <dbReference type="NCBI Taxonomy" id="3750"/>
    <lineage>
        <taxon>Eukaryota</taxon>
        <taxon>Viridiplantae</taxon>
        <taxon>Streptophyta</taxon>
        <taxon>Embryophyta</taxon>
        <taxon>Tracheophyta</taxon>
        <taxon>Spermatophyta</taxon>
        <taxon>Magnoliopsida</taxon>
        <taxon>eudicotyledons</taxon>
        <taxon>Gunneridae</taxon>
        <taxon>Pentapetalae</taxon>
        <taxon>rosids</taxon>
        <taxon>fabids</taxon>
        <taxon>Rosales</taxon>
        <taxon>Rosaceae</taxon>
        <taxon>Amygdaloideae</taxon>
        <taxon>Maleae</taxon>
        <taxon>Malus</taxon>
    </lineage>
</organism>
<dbReference type="Pfam" id="PF00432">
    <property type="entry name" value="Prenyltrans"/>
    <property type="match status" value="1"/>
</dbReference>
<evidence type="ECO:0000256" key="6">
    <source>
        <dbReference type="PROSITE-ProRule" id="PRU00982"/>
    </source>
</evidence>
<protein>
    <recommendedName>
        <fullName evidence="2">protein geranylgeranyltransferase type II</fullName>
        <ecNumber evidence="2">2.5.1.60</ecNumber>
    </recommendedName>
</protein>
<dbReference type="UniPathway" id="UPA00143"/>
<dbReference type="PROSITE" id="PS50097">
    <property type="entry name" value="BTB"/>
    <property type="match status" value="1"/>
</dbReference>
<proteinExistence type="inferred from homology"/>
<dbReference type="InterPro" id="IPR027356">
    <property type="entry name" value="NPH3_dom"/>
</dbReference>
<keyword evidence="7" id="KW-0175">Coiled coil</keyword>
<evidence type="ECO:0000256" key="4">
    <source>
        <dbReference type="ARBA" id="ARBA00022786"/>
    </source>
</evidence>
<dbReference type="GO" id="GO:0004663">
    <property type="term" value="F:Rab geranylgeranyltransferase activity"/>
    <property type="evidence" value="ECO:0007669"/>
    <property type="project" value="UniProtKB-EC"/>
</dbReference>
<dbReference type="InterPro" id="IPR001330">
    <property type="entry name" value="Prenyltrans"/>
</dbReference>
<dbReference type="Pfam" id="PF03000">
    <property type="entry name" value="NPH3"/>
    <property type="match status" value="1"/>
</dbReference>
<comment type="pathway">
    <text evidence="1">Protein modification; protein ubiquitination.</text>
</comment>
<keyword evidence="11" id="KW-1185">Reference proteome</keyword>
<dbReference type="Proteomes" id="UP000290289">
    <property type="component" value="Chromosome 9"/>
</dbReference>
<comment type="similarity">
    <text evidence="6">Belongs to the NPH3 family.</text>
</comment>
<reference evidence="10 11" key="1">
    <citation type="submission" date="2018-10" db="EMBL/GenBank/DDBJ databases">
        <title>A high-quality apple genome assembly.</title>
        <authorList>
            <person name="Hu J."/>
        </authorList>
    </citation>
    <scope>NUCLEOTIDE SEQUENCE [LARGE SCALE GENOMIC DNA]</scope>
    <source>
        <strain evidence="11">cv. HFTH1</strain>
        <tissue evidence="10">Young leaf</tissue>
    </source>
</reference>
<keyword evidence="4" id="KW-0833">Ubl conjugation pathway</keyword>
<evidence type="ECO:0000259" key="8">
    <source>
        <dbReference type="PROSITE" id="PS50097"/>
    </source>
</evidence>
<comment type="caution">
    <text evidence="10">The sequence shown here is derived from an EMBL/GenBank/DDBJ whole genome shotgun (WGS) entry which is preliminary data.</text>
</comment>
<dbReference type="SUPFAM" id="SSF48239">
    <property type="entry name" value="Terpenoid cyclases/Protein prenyltransferases"/>
    <property type="match status" value="1"/>
</dbReference>